<organism evidence="2">
    <name type="scientific">Salinispora arenicola (strain CNS-205)</name>
    <dbReference type="NCBI Taxonomy" id="391037"/>
    <lineage>
        <taxon>Bacteria</taxon>
        <taxon>Bacillati</taxon>
        <taxon>Actinomycetota</taxon>
        <taxon>Actinomycetes</taxon>
        <taxon>Micromonosporales</taxon>
        <taxon>Micromonosporaceae</taxon>
        <taxon>Salinispora</taxon>
    </lineage>
</organism>
<protein>
    <submittedName>
        <fullName evidence="2">Uncharacterized protein</fullName>
    </submittedName>
</protein>
<evidence type="ECO:0000313" key="2">
    <source>
        <dbReference type="EMBL" id="ABV96234.1"/>
    </source>
</evidence>
<name>A8LYM3_SALAI</name>
<dbReference type="KEGG" id="saq:Sare_0304"/>
<gene>
    <name evidence="2" type="ordered locus">Sare_0304</name>
</gene>
<dbReference type="STRING" id="391037.Sare_0304"/>
<feature type="region of interest" description="Disordered" evidence="1">
    <location>
        <begin position="1"/>
        <end position="27"/>
    </location>
</feature>
<accession>A8LYM3</accession>
<dbReference type="HOGENOM" id="CLU_1634182_0_0_11"/>
<reference evidence="2" key="1">
    <citation type="submission" date="2007-10" db="EMBL/GenBank/DDBJ databases">
        <title>Complete sequence of Salinispora arenicola CNS-205.</title>
        <authorList>
            <consortium name="US DOE Joint Genome Institute"/>
            <person name="Copeland A."/>
            <person name="Lucas S."/>
            <person name="Lapidus A."/>
            <person name="Barry K."/>
            <person name="Glavina del Rio T."/>
            <person name="Dalin E."/>
            <person name="Tice H."/>
            <person name="Pitluck S."/>
            <person name="Foster B."/>
            <person name="Schmutz J."/>
            <person name="Larimer F."/>
            <person name="Land M."/>
            <person name="Hauser L."/>
            <person name="Kyrpides N."/>
            <person name="Ivanova N."/>
            <person name="Jensen P.R."/>
            <person name="Moore B.S."/>
            <person name="Penn K."/>
            <person name="Jenkins C."/>
            <person name="Udwary D."/>
            <person name="Xiang L."/>
            <person name="Gontang E."/>
            <person name="Richardson P."/>
        </authorList>
    </citation>
    <scope>NUCLEOTIDE SEQUENCE [LARGE SCALE GENOMIC DNA]</scope>
    <source>
        <strain evidence="2">CNS-205</strain>
    </source>
</reference>
<evidence type="ECO:0000256" key="1">
    <source>
        <dbReference type="SAM" id="MobiDB-lite"/>
    </source>
</evidence>
<sequence length="162" mass="16764">MIHPAAVPKHRSAGPTAAVVSSSPLSDFPSCTAAPCRKGSAHRHPQAGLPQAELTWIVSASTHSVRAVNAAGGRVLVASIEQVKAALGQAADQGTINAQQIRTAIEATDQTLARLRAVGAGTNHPLIAEAIARTEQSRQRLVEATALLQSSAQAARNYLNAL</sequence>
<dbReference type="EMBL" id="CP000850">
    <property type="protein sequence ID" value="ABV96234.1"/>
    <property type="molecule type" value="Genomic_DNA"/>
</dbReference>
<dbReference type="AlphaFoldDB" id="A8LYM3"/>
<proteinExistence type="predicted"/>